<reference evidence="1 2" key="1">
    <citation type="journal article" date="2018" name="Nat. Ecol. Evol.">
        <title>Pezizomycetes genomes reveal the molecular basis of ectomycorrhizal truffle lifestyle.</title>
        <authorList>
            <person name="Murat C."/>
            <person name="Payen T."/>
            <person name="Noel B."/>
            <person name="Kuo A."/>
            <person name="Morin E."/>
            <person name="Chen J."/>
            <person name="Kohler A."/>
            <person name="Krizsan K."/>
            <person name="Balestrini R."/>
            <person name="Da Silva C."/>
            <person name="Montanini B."/>
            <person name="Hainaut M."/>
            <person name="Levati E."/>
            <person name="Barry K.W."/>
            <person name="Belfiori B."/>
            <person name="Cichocki N."/>
            <person name="Clum A."/>
            <person name="Dockter R.B."/>
            <person name="Fauchery L."/>
            <person name="Guy J."/>
            <person name="Iotti M."/>
            <person name="Le Tacon F."/>
            <person name="Lindquist E.A."/>
            <person name="Lipzen A."/>
            <person name="Malagnac F."/>
            <person name="Mello A."/>
            <person name="Molinier V."/>
            <person name="Miyauchi S."/>
            <person name="Poulain J."/>
            <person name="Riccioni C."/>
            <person name="Rubini A."/>
            <person name="Sitrit Y."/>
            <person name="Splivallo R."/>
            <person name="Traeger S."/>
            <person name="Wang M."/>
            <person name="Zifcakova L."/>
            <person name="Wipf D."/>
            <person name="Zambonelli A."/>
            <person name="Paolocci F."/>
            <person name="Nowrousian M."/>
            <person name="Ottonello S."/>
            <person name="Baldrian P."/>
            <person name="Spatafora J.W."/>
            <person name="Henrissat B."/>
            <person name="Nagy L.G."/>
            <person name="Aury J.M."/>
            <person name="Wincker P."/>
            <person name="Grigoriev I.V."/>
            <person name="Bonfante P."/>
            <person name="Martin F.M."/>
        </authorList>
    </citation>
    <scope>NUCLEOTIDE SEQUENCE [LARGE SCALE GENOMIC DNA]</scope>
    <source>
        <strain evidence="1 2">RN42</strain>
    </source>
</reference>
<accession>A0A3N4HV84</accession>
<organism evidence="1 2">
    <name type="scientific">Ascobolus immersus RN42</name>
    <dbReference type="NCBI Taxonomy" id="1160509"/>
    <lineage>
        <taxon>Eukaryota</taxon>
        <taxon>Fungi</taxon>
        <taxon>Dikarya</taxon>
        <taxon>Ascomycota</taxon>
        <taxon>Pezizomycotina</taxon>
        <taxon>Pezizomycetes</taxon>
        <taxon>Pezizales</taxon>
        <taxon>Ascobolaceae</taxon>
        <taxon>Ascobolus</taxon>
    </lineage>
</organism>
<gene>
    <name evidence="1" type="ORF">BJ508DRAFT_310451</name>
</gene>
<proteinExistence type="predicted"/>
<dbReference type="AlphaFoldDB" id="A0A3N4HV84"/>
<dbReference type="EMBL" id="ML119731">
    <property type="protein sequence ID" value="RPA77177.1"/>
    <property type="molecule type" value="Genomic_DNA"/>
</dbReference>
<dbReference type="Proteomes" id="UP000275078">
    <property type="component" value="Unassembled WGS sequence"/>
</dbReference>
<keyword evidence="2" id="KW-1185">Reference proteome</keyword>
<sequence>MSVVPADTQTILRPSRVFSPYDDSNPHPWFDLSKHNGGWYMPAPDAKAPVPDAAHFQQHKQNVLGKLRQWKFVLDPLWAILYGAYRMEMVDEYQRMIGGWRQIQVHATNRFTIHFFAFQARNGYILPPFGEALQRLRVDDAHALEEACINRNLYAQLKPYTSPDLSGADGWLSGRWSVLWANATDNTPAESNAHPAPSVTCVAGITSITYAPGTSSNTSSGISSTENAPNTYSPITYDPSITSSICAPGRTSAANEPITYSPATNALGTNTPGATSNTYAPGPYAPGPFAPGPFAPGAYVPNPAWDPDFEFGPMDWTV</sequence>
<evidence type="ECO:0000313" key="2">
    <source>
        <dbReference type="Proteomes" id="UP000275078"/>
    </source>
</evidence>
<evidence type="ECO:0000313" key="1">
    <source>
        <dbReference type="EMBL" id="RPA77177.1"/>
    </source>
</evidence>
<name>A0A3N4HV84_ASCIM</name>
<protein>
    <submittedName>
        <fullName evidence="1">Uncharacterized protein</fullName>
    </submittedName>
</protein>